<organism evidence="8 9">
    <name type="scientific">Fusarium longipes</name>
    <dbReference type="NCBI Taxonomy" id="694270"/>
    <lineage>
        <taxon>Eukaryota</taxon>
        <taxon>Fungi</taxon>
        <taxon>Dikarya</taxon>
        <taxon>Ascomycota</taxon>
        <taxon>Pezizomycotina</taxon>
        <taxon>Sordariomycetes</taxon>
        <taxon>Hypocreomycetidae</taxon>
        <taxon>Hypocreales</taxon>
        <taxon>Nectriaceae</taxon>
        <taxon>Fusarium</taxon>
    </lineage>
</organism>
<dbReference type="SUPFAM" id="SSF52317">
    <property type="entry name" value="Class I glutamine amidotransferase-like"/>
    <property type="match status" value="1"/>
</dbReference>
<keyword evidence="6" id="KW-0539">Nucleus</keyword>
<dbReference type="EMBL" id="PXOG01000100">
    <property type="protein sequence ID" value="RGP77155.1"/>
    <property type="molecule type" value="Genomic_DNA"/>
</dbReference>
<evidence type="ECO:0000313" key="8">
    <source>
        <dbReference type="EMBL" id="RGP77155.1"/>
    </source>
</evidence>
<dbReference type="Proteomes" id="UP000266234">
    <property type="component" value="Unassembled WGS sequence"/>
</dbReference>
<accession>A0A395SYV3</accession>
<evidence type="ECO:0000256" key="3">
    <source>
        <dbReference type="ARBA" id="ARBA00023015"/>
    </source>
</evidence>
<keyword evidence="1" id="KW-0479">Metal-binding</keyword>
<dbReference type="AlphaFoldDB" id="A0A395SYV3"/>
<dbReference type="STRING" id="694270.A0A395SYV3"/>
<dbReference type="GO" id="GO:0000981">
    <property type="term" value="F:DNA-binding transcription factor activity, RNA polymerase II-specific"/>
    <property type="evidence" value="ECO:0007669"/>
    <property type="project" value="InterPro"/>
</dbReference>
<dbReference type="OrthoDB" id="3145928at2759"/>
<dbReference type="SMART" id="SM00066">
    <property type="entry name" value="GAL4"/>
    <property type="match status" value="1"/>
</dbReference>
<dbReference type="CDD" id="cd03144">
    <property type="entry name" value="GATase1_ScBLP_like"/>
    <property type="match status" value="1"/>
</dbReference>
<gene>
    <name evidence="8" type="ORF">FLONG3_4670</name>
</gene>
<protein>
    <submittedName>
        <fullName evidence="8">Biotin ligase</fullName>
    </submittedName>
</protein>
<reference evidence="8 9" key="1">
    <citation type="journal article" date="2018" name="PLoS Pathog.">
        <title>Evolution of structural diversity of trichothecenes, a family of toxins produced by plant pathogenic and entomopathogenic fungi.</title>
        <authorList>
            <person name="Proctor R.H."/>
            <person name="McCormick S.P."/>
            <person name="Kim H.S."/>
            <person name="Cardoza R.E."/>
            <person name="Stanley A.M."/>
            <person name="Lindo L."/>
            <person name="Kelly A."/>
            <person name="Brown D.W."/>
            <person name="Lee T."/>
            <person name="Vaughan M.M."/>
            <person name="Alexander N.J."/>
            <person name="Busman M."/>
            <person name="Gutierrez S."/>
        </authorList>
    </citation>
    <scope>NUCLEOTIDE SEQUENCE [LARGE SCALE GENOMIC DNA]</scope>
    <source>
        <strain evidence="8 9">NRRL 20695</strain>
    </source>
</reference>
<evidence type="ECO:0000256" key="4">
    <source>
        <dbReference type="ARBA" id="ARBA00023125"/>
    </source>
</evidence>
<evidence type="ECO:0000256" key="5">
    <source>
        <dbReference type="ARBA" id="ARBA00023163"/>
    </source>
</evidence>
<dbReference type="InterPro" id="IPR001138">
    <property type="entry name" value="Zn2Cys6_DnaBD"/>
</dbReference>
<dbReference type="InterPro" id="IPR036864">
    <property type="entry name" value="Zn2-C6_fun-type_DNA-bd_sf"/>
</dbReference>
<evidence type="ECO:0000256" key="2">
    <source>
        <dbReference type="ARBA" id="ARBA00022833"/>
    </source>
</evidence>
<dbReference type="GO" id="GO:0003677">
    <property type="term" value="F:DNA binding"/>
    <property type="evidence" value="ECO:0007669"/>
    <property type="project" value="UniProtKB-KW"/>
</dbReference>
<dbReference type="Pfam" id="PF00172">
    <property type="entry name" value="Zn_clus"/>
    <property type="match status" value="1"/>
</dbReference>
<evidence type="ECO:0000313" key="9">
    <source>
        <dbReference type="Proteomes" id="UP000266234"/>
    </source>
</evidence>
<proteinExistence type="predicted"/>
<dbReference type="GO" id="GO:0008270">
    <property type="term" value="F:zinc ion binding"/>
    <property type="evidence" value="ECO:0007669"/>
    <property type="project" value="InterPro"/>
</dbReference>
<dbReference type="PANTHER" id="PTHR36206">
    <property type="entry name" value="ASPERCRYPTIN BIOSYNTHESIS CLUSTER-SPECIFIC TRANSCRIPTION REGULATOR ATNN-RELATED"/>
    <property type="match status" value="1"/>
</dbReference>
<keyword evidence="8" id="KW-0436">Ligase</keyword>
<keyword evidence="5" id="KW-0804">Transcription</keyword>
<dbReference type="SUPFAM" id="SSF57701">
    <property type="entry name" value="Zn2/Cys6 DNA-binding domain"/>
    <property type="match status" value="1"/>
</dbReference>
<sequence>MDPPTRAQRQRAFAPKARTGCITCKKRHKKCDEEKPTCQRCKTGGYVCDGYETKTKQAPVKPRRDPLPLLAAKCIPAVGSLRKPLIQGNAMESNCYAYFFSEIIGHLEITPSLNRDFWHKTLLVPSQDSVCIRHAVLALGATYQQYSTGIGQHSTQSLDRFVMWHYNQAISQLAHVHGATPDLSALLTCCILFVILESLRGDFQEAIRHLESGIRILSSHRPKTYLPNGQIQELTAIFHAISSQVAIFSEDRIFPDVTHLLMPPKRKKKQIPGELRDLDEAEDVMNKFDDVINEISWDMDQDWDNEDSECVVQWSKLRQDVRDWKAQFEVLINKLTQRGHEIIHGERILNLRIQHKLWEVLLDGECNEDEADIDPTECNLLLDQIERLWCNPSNPRFGLKIDLTAALYQLYVYCVDDTVRHRIITMLRSQRRREIIWDSGDLADFLEKDMWQRAIGLQTERWPDIGPSRDEGALLVLRPRGTAFYHKIIMRLNNFLLTTMAALSSAVSTSRPKAVVYRGPASSPGCPEAIGNLLESSSSRFKVVYAGPNEPVDVTDETLQGAIVYAHGGGPNWEKAYRQTKRYQKTIRKFVNNGGHYMGFCLGAYLAGPNDGYGLLPRGVETDQEIVRRGAEVKDEDDAVIQVDWDFTSGKTDNKRWLYFQDGVVIKGLNGKTPGHVIGRYSSNGDVAASVTPYGKGWVGLVGPHPEADKTWYEDAEVENPEGIRHDIGHDFIQATLNGGYRNMKVREDKCSLI</sequence>
<dbReference type="InterPro" id="IPR019197">
    <property type="entry name" value="Biotin-prot_ligase_N"/>
</dbReference>
<dbReference type="CDD" id="cd00067">
    <property type="entry name" value="GAL4"/>
    <property type="match status" value="1"/>
</dbReference>
<dbReference type="PROSITE" id="PS00463">
    <property type="entry name" value="ZN2_CY6_FUNGAL_1"/>
    <property type="match status" value="1"/>
</dbReference>
<evidence type="ECO:0000259" key="7">
    <source>
        <dbReference type="PROSITE" id="PS50048"/>
    </source>
</evidence>
<dbReference type="InterPro" id="IPR021858">
    <property type="entry name" value="Fun_TF"/>
</dbReference>
<dbReference type="Pfam" id="PF11951">
    <property type="entry name" value="Fungal_trans_2"/>
    <property type="match status" value="1"/>
</dbReference>
<dbReference type="CDD" id="cd12148">
    <property type="entry name" value="fungal_TF_MHR"/>
    <property type="match status" value="1"/>
</dbReference>
<dbReference type="PROSITE" id="PS50048">
    <property type="entry name" value="ZN2_CY6_FUNGAL_2"/>
    <property type="match status" value="1"/>
</dbReference>
<dbReference type="Gene3D" id="4.10.240.10">
    <property type="entry name" value="Zn(2)-C6 fungal-type DNA-binding domain"/>
    <property type="match status" value="1"/>
</dbReference>
<comment type="caution">
    <text evidence="8">The sequence shown here is derived from an EMBL/GenBank/DDBJ whole genome shotgun (WGS) entry which is preliminary data.</text>
</comment>
<dbReference type="Pfam" id="PF09825">
    <property type="entry name" value="BPL_N"/>
    <property type="match status" value="1"/>
</dbReference>
<dbReference type="GO" id="GO:0016874">
    <property type="term" value="F:ligase activity"/>
    <property type="evidence" value="ECO:0007669"/>
    <property type="project" value="UniProtKB-KW"/>
</dbReference>
<keyword evidence="9" id="KW-1185">Reference proteome</keyword>
<keyword evidence="4" id="KW-0238">DNA-binding</keyword>
<evidence type="ECO:0000256" key="1">
    <source>
        <dbReference type="ARBA" id="ARBA00022723"/>
    </source>
</evidence>
<keyword evidence="2" id="KW-0862">Zinc</keyword>
<keyword evidence="3" id="KW-0805">Transcription regulation</keyword>
<name>A0A395SYV3_9HYPO</name>
<dbReference type="PANTHER" id="PTHR36206:SF12">
    <property type="entry name" value="ASPERCRYPTIN BIOSYNTHESIS CLUSTER-SPECIFIC TRANSCRIPTION REGULATOR ATNN-RELATED"/>
    <property type="match status" value="1"/>
</dbReference>
<feature type="domain" description="Zn(2)-C6 fungal-type" evidence="7">
    <location>
        <begin position="20"/>
        <end position="48"/>
    </location>
</feature>
<dbReference type="InterPro" id="IPR029062">
    <property type="entry name" value="Class_I_gatase-like"/>
</dbReference>
<dbReference type="InterPro" id="IPR052360">
    <property type="entry name" value="Transcr_Regulatory_Proteins"/>
</dbReference>
<evidence type="ECO:0000256" key="6">
    <source>
        <dbReference type="ARBA" id="ARBA00023242"/>
    </source>
</evidence>